<dbReference type="EMBL" id="JACGCM010000704">
    <property type="protein sequence ID" value="KAF6168205.1"/>
    <property type="molecule type" value="Genomic_DNA"/>
</dbReference>
<dbReference type="InterPro" id="IPR035669">
    <property type="entry name" value="SGNH_plant_lipase-like"/>
</dbReference>
<dbReference type="Pfam" id="PF00657">
    <property type="entry name" value="Lipase_GDSL"/>
    <property type="match status" value="2"/>
</dbReference>
<dbReference type="PANTHER" id="PTHR45648">
    <property type="entry name" value="GDSL LIPASE/ACYLHYDROLASE FAMILY PROTEIN (AFU_ORTHOLOGUE AFUA_4G14700)"/>
    <property type="match status" value="1"/>
</dbReference>
<keyword evidence="6" id="KW-1185">Reference proteome</keyword>
<evidence type="ECO:0000256" key="1">
    <source>
        <dbReference type="ARBA" id="ARBA00008668"/>
    </source>
</evidence>
<keyword evidence="3" id="KW-0442">Lipid degradation</keyword>
<dbReference type="GO" id="GO:0016788">
    <property type="term" value="F:hydrolase activity, acting on ester bonds"/>
    <property type="evidence" value="ECO:0007669"/>
    <property type="project" value="InterPro"/>
</dbReference>
<dbReference type="InterPro" id="IPR001087">
    <property type="entry name" value="GDSL"/>
</dbReference>
<dbReference type="GO" id="GO:0016042">
    <property type="term" value="P:lipid catabolic process"/>
    <property type="evidence" value="ECO:0007669"/>
    <property type="project" value="UniProtKB-KW"/>
</dbReference>
<feature type="signal peptide" evidence="4">
    <location>
        <begin position="1"/>
        <end position="22"/>
    </location>
</feature>
<dbReference type="AlphaFoldDB" id="A0A7J7NLY9"/>
<protein>
    <recommendedName>
        <fullName evidence="7">GDSL esterase/lipase</fullName>
    </recommendedName>
</protein>
<evidence type="ECO:0000256" key="4">
    <source>
        <dbReference type="SAM" id="SignalP"/>
    </source>
</evidence>
<dbReference type="CDD" id="cd01837">
    <property type="entry name" value="SGNH_plant_lipase_like"/>
    <property type="match status" value="1"/>
</dbReference>
<feature type="chain" id="PRO_5029784991" description="GDSL esterase/lipase" evidence="4">
    <location>
        <begin position="23"/>
        <end position="282"/>
    </location>
</feature>
<evidence type="ECO:0000256" key="2">
    <source>
        <dbReference type="ARBA" id="ARBA00022801"/>
    </source>
</evidence>
<dbReference type="InterPro" id="IPR051058">
    <property type="entry name" value="GDSL_Est/Lipase"/>
</dbReference>
<comment type="similarity">
    <text evidence="1">Belongs to the 'GDSL' lipolytic enzyme family.</text>
</comment>
<dbReference type="PANTHER" id="PTHR45648:SF106">
    <property type="entry name" value="ANTHER-SPECIFIC PROLINE-RICH PROTEIN APG"/>
    <property type="match status" value="1"/>
</dbReference>
<sequence length="282" mass="31173">MSQCVSLLTILLFIFCLSYSDAQMVPAVFVFGDSLVDVGNNNHLELSLAKADFPHNGLDFPRKKATGRFSNGKNAADFIAEKLGLPTSPPYLSLRSLSNNSNNAFTMGVSFASGGAGILNETNKLFRLYDLGARKFFVVGTGAIGCCPTQRNQNKTGECNHETNYWSSKYNEAVISLLKEIKAEIKEINYSFFDTYSVFLNFIEKPSLYGFTEVKAACCGLGNLNAQVPCLPISTYCTNRTDHVFWDLYHPTEATSRIIVDTIFSGSQQYAYPISVKQLISM</sequence>
<organism evidence="5 6">
    <name type="scientific">Kingdonia uniflora</name>
    <dbReference type="NCBI Taxonomy" id="39325"/>
    <lineage>
        <taxon>Eukaryota</taxon>
        <taxon>Viridiplantae</taxon>
        <taxon>Streptophyta</taxon>
        <taxon>Embryophyta</taxon>
        <taxon>Tracheophyta</taxon>
        <taxon>Spermatophyta</taxon>
        <taxon>Magnoliopsida</taxon>
        <taxon>Ranunculales</taxon>
        <taxon>Circaeasteraceae</taxon>
        <taxon>Kingdonia</taxon>
    </lineage>
</organism>
<gene>
    <name evidence="5" type="ORF">GIB67_011590</name>
</gene>
<accession>A0A7J7NLY9</accession>
<evidence type="ECO:0000256" key="3">
    <source>
        <dbReference type="ARBA" id="ARBA00022963"/>
    </source>
</evidence>
<dbReference type="InterPro" id="IPR036514">
    <property type="entry name" value="SGNH_hydro_sf"/>
</dbReference>
<name>A0A7J7NLY9_9MAGN</name>
<evidence type="ECO:0008006" key="7">
    <source>
        <dbReference type="Google" id="ProtNLM"/>
    </source>
</evidence>
<keyword evidence="4" id="KW-0732">Signal</keyword>
<dbReference type="Gene3D" id="3.40.50.1110">
    <property type="entry name" value="SGNH hydrolase"/>
    <property type="match status" value="2"/>
</dbReference>
<dbReference type="OrthoDB" id="1600564at2759"/>
<keyword evidence="3" id="KW-0443">Lipid metabolism</keyword>
<reference evidence="5 6" key="1">
    <citation type="journal article" date="2020" name="IScience">
        <title>Genome Sequencing of the Endangered Kingdonia uniflora (Circaeasteraceae, Ranunculales) Reveals Potential Mechanisms of Evolutionary Specialization.</title>
        <authorList>
            <person name="Sun Y."/>
            <person name="Deng T."/>
            <person name="Zhang A."/>
            <person name="Moore M.J."/>
            <person name="Landis J.B."/>
            <person name="Lin N."/>
            <person name="Zhang H."/>
            <person name="Zhang X."/>
            <person name="Huang J."/>
            <person name="Zhang X."/>
            <person name="Sun H."/>
            <person name="Wang H."/>
        </authorList>
    </citation>
    <scope>NUCLEOTIDE SEQUENCE [LARGE SCALE GENOMIC DNA]</scope>
    <source>
        <strain evidence="5">TB1705</strain>
        <tissue evidence="5">Leaf</tissue>
    </source>
</reference>
<evidence type="ECO:0000313" key="6">
    <source>
        <dbReference type="Proteomes" id="UP000541444"/>
    </source>
</evidence>
<proteinExistence type="inferred from homology"/>
<dbReference type="Proteomes" id="UP000541444">
    <property type="component" value="Unassembled WGS sequence"/>
</dbReference>
<keyword evidence="2" id="KW-0378">Hydrolase</keyword>
<evidence type="ECO:0000313" key="5">
    <source>
        <dbReference type="EMBL" id="KAF6168205.1"/>
    </source>
</evidence>
<comment type="caution">
    <text evidence="5">The sequence shown here is derived from an EMBL/GenBank/DDBJ whole genome shotgun (WGS) entry which is preliminary data.</text>
</comment>